<dbReference type="EMBL" id="PGOL01000571">
    <property type="protein sequence ID" value="PKI68115.1"/>
    <property type="molecule type" value="Genomic_DNA"/>
</dbReference>
<reference evidence="3" key="1">
    <citation type="journal article" date="2017" name="Plant J.">
        <title>The pomegranate (Punica granatum L.) genome and the genomics of punicalagin biosynthesis.</title>
        <authorList>
            <person name="Qin G."/>
            <person name="Xu C."/>
            <person name="Ming R."/>
            <person name="Tang H."/>
            <person name="Guyot R."/>
            <person name="Kramer E.M."/>
            <person name="Hu Y."/>
            <person name="Yi X."/>
            <person name="Qi Y."/>
            <person name="Xu X."/>
            <person name="Gao Z."/>
            <person name="Pan H."/>
            <person name="Jian J."/>
            <person name="Tian Y."/>
            <person name="Yue Z."/>
            <person name="Xu Y."/>
        </authorList>
    </citation>
    <scope>NUCLEOTIDE SEQUENCE [LARGE SCALE GENOMIC DNA]</scope>
    <source>
        <strain evidence="3">cv. Dabenzi</strain>
    </source>
</reference>
<evidence type="ECO:0000313" key="2">
    <source>
        <dbReference type="EMBL" id="PKI68115.1"/>
    </source>
</evidence>
<dbReference type="Proteomes" id="UP000233551">
    <property type="component" value="Unassembled WGS sequence"/>
</dbReference>
<proteinExistence type="predicted"/>
<dbReference type="EMBL" id="MTKT01005880">
    <property type="protein sequence ID" value="OWM63828.1"/>
    <property type="molecule type" value="Genomic_DNA"/>
</dbReference>
<organism evidence="1 3">
    <name type="scientific">Punica granatum</name>
    <name type="common">Pomegranate</name>
    <dbReference type="NCBI Taxonomy" id="22663"/>
    <lineage>
        <taxon>Eukaryota</taxon>
        <taxon>Viridiplantae</taxon>
        <taxon>Streptophyta</taxon>
        <taxon>Embryophyta</taxon>
        <taxon>Tracheophyta</taxon>
        <taxon>Spermatophyta</taxon>
        <taxon>Magnoliopsida</taxon>
        <taxon>eudicotyledons</taxon>
        <taxon>Gunneridae</taxon>
        <taxon>Pentapetalae</taxon>
        <taxon>rosids</taxon>
        <taxon>malvids</taxon>
        <taxon>Myrtales</taxon>
        <taxon>Lythraceae</taxon>
        <taxon>Punica</taxon>
    </lineage>
</organism>
<accession>A0A218VUE0</accession>
<dbReference type="Proteomes" id="UP000197138">
    <property type="component" value="Unassembled WGS sequence"/>
</dbReference>
<comment type="caution">
    <text evidence="1">The sequence shown here is derived from an EMBL/GenBank/DDBJ whole genome shotgun (WGS) entry which is preliminary data.</text>
</comment>
<dbReference type="AlphaFoldDB" id="A0A218VUE0"/>
<gene>
    <name evidence="1" type="ORF">CDL15_Pgr006090</name>
    <name evidence="2" type="ORF">CRG98_011711</name>
</gene>
<name>A0A218VUE0_PUNGR</name>
<evidence type="ECO:0000313" key="3">
    <source>
        <dbReference type="Proteomes" id="UP000197138"/>
    </source>
</evidence>
<evidence type="ECO:0000313" key="4">
    <source>
        <dbReference type="Proteomes" id="UP000233551"/>
    </source>
</evidence>
<keyword evidence="4" id="KW-1185">Reference proteome</keyword>
<protein>
    <submittedName>
        <fullName evidence="1">Uncharacterized protein</fullName>
    </submittedName>
</protein>
<reference evidence="2 4" key="3">
    <citation type="submission" date="2017-11" db="EMBL/GenBank/DDBJ databases">
        <title>De-novo sequencing of pomegranate (Punica granatum L.) genome.</title>
        <authorList>
            <person name="Akparov Z."/>
            <person name="Amiraslanov A."/>
            <person name="Hajiyeva S."/>
            <person name="Abbasov M."/>
            <person name="Kaur K."/>
            <person name="Hamwieh A."/>
            <person name="Solovyev V."/>
            <person name="Salamov A."/>
            <person name="Braich B."/>
            <person name="Kosarev P."/>
            <person name="Mahmoud A."/>
            <person name="Hajiyev E."/>
            <person name="Babayeva S."/>
            <person name="Izzatullayeva V."/>
            <person name="Mammadov A."/>
            <person name="Mammadov A."/>
            <person name="Sharifova S."/>
            <person name="Ojaghi J."/>
            <person name="Eynullazada K."/>
            <person name="Bayramov B."/>
            <person name="Abdulazimova A."/>
            <person name="Shahmuradov I."/>
        </authorList>
    </citation>
    <scope>NUCLEOTIDE SEQUENCE [LARGE SCALE GENOMIC DNA]</scope>
    <source>
        <strain evidence="2">AG2017</strain>
        <strain evidence="4">cv. AG2017</strain>
        <tissue evidence="2">Leaf</tissue>
    </source>
</reference>
<reference evidence="1" key="2">
    <citation type="submission" date="2017-06" db="EMBL/GenBank/DDBJ databases">
        <title>The pomegranate genome and the genomics of punicalagin biosynthesis.</title>
        <authorList>
            <person name="Xu C."/>
        </authorList>
    </citation>
    <scope>NUCLEOTIDE SEQUENCE [LARGE SCALE GENOMIC DNA]</scope>
    <source>
        <tissue evidence="1">Fresh leaf</tissue>
    </source>
</reference>
<sequence>MGGDPHHPILREIDALEFQQAIRLLVLSISLDVEILEIELQTKENGVPKWIAGQGVEKGEDLEHINIRLRQVVNFNWMEATDQIHATSGIKT</sequence>
<evidence type="ECO:0000313" key="1">
    <source>
        <dbReference type="EMBL" id="OWM63828.1"/>
    </source>
</evidence>